<dbReference type="EMBL" id="JANGAC010000015">
    <property type="protein sequence ID" value="MCQ4924769.1"/>
    <property type="molecule type" value="Genomic_DNA"/>
</dbReference>
<feature type="domain" description="NodB homology" evidence="2">
    <location>
        <begin position="126"/>
        <end position="364"/>
    </location>
</feature>
<comment type="caution">
    <text evidence="3">The sequence shown here is derived from an EMBL/GenBank/DDBJ whole genome shotgun (WGS) entry which is preliminary data.</text>
</comment>
<dbReference type="PROSITE" id="PS51257">
    <property type="entry name" value="PROKAR_LIPOPROTEIN"/>
    <property type="match status" value="1"/>
</dbReference>
<evidence type="ECO:0000259" key="2">
    <source>
        <dbReference type="PROSITE" id="PS51677"/>
    </source>
</evidence>
<dbReference type="PANTHER" id="PTHR34216:SF3">
    <property type="entry name" value="POLY-BETA-1,6-N-ACETYL-D-GLUCOSAMINE N-DEACETYLASE"/>
    <property type="match status" value="1"/>
</dbReference>
<name>A0ABT1SE65_9FIRM</name>
<accession>A0ABT1SE65</accession>
<dbReference type="InterPro" id="IPR002509">
    <property type="entry name" value="NODB_dom"/>
</dbReference>
<dbReference type="PANTHER" id="PTHR34216">
    <property type="match status" value="1"/>
</dbReference>
<organism evidence="3 4">
    <name type="scientific">Tissierella carlieri</name>
    <dbReference type="NCBI Taxonomy" id="689904"/>
    <lineage>
        <taxon>Bacteria</taxon>
        <taxon>Bacillati</taxon>
        <taxon>Bacillota</taxon>
        <taxon>Tissierellia</taxon>
        <taxon>Tissierellales</taxon>
        <taxon>Tissierellaceae</taxon>
        <taxon>Tissierella</taxon>
    </lineage>
</organism>
<dbReference type="PROSITE" id="PS51677">
    <property type="entry name" value="NODB"/>
    <property type="match status" value="1"/>
</dbReference>
<dbReference type="RefSeq" id="WP_216561021.1">
    <property type="nucleotide sequence ID" value="NZ_JAHLOH010000045.1"/>
</dbReference>
<dbReference type="InterPro" id="IPR051398">
    <property type="entry name" value="Polysacch_Deacetylase"/>
</dbReference>
<protein>
    <submittedName>
        <fullName evidence="3">Polysaccharide deacetylase family protein</fullName>
    </submittedName>
</protein>
<evidence type="ECO:0000256" key="1">
    <source>
        <dbReference type="SAM" id="SignalP"/>
    </source>
</evidence>
<gene>
    <name evidence="3" type="ORF">NE686_16820</name>
</gene>
<dbReference type="Proteomes" id="UP001524478">
    <property type="component" value="Unassembled WGS sequence"/>
</dbReference>
<evidence type="ECO:0000313" key="3">
    <source>
        <dbReference type="EMBL" id="MCQ4924769.1"/>
    </source>
</evidence>
<sequence length="364" mass="41855">MKPKKKIIFILSCFLLLTFTACEKNRNKDNMVVNTPTDSIVGDDVEETKEEEIKDQKELIDLSLKPNEAGEVMILMYHNIGEEEAEWTRTPDNFRKDLLTLYEKGYRPVSLKDFVNNAMDVEAGMTPVVITFDDGNENNFRMIKNDKGEDIIDPNSAIGILEAFKEEYPDFKSTATFFVFGTNVFRQPEFLEYKLNYLIENGYDIGNHTIDHRGMKKIDDKDVIQEVIAKQVSNINKILSGYKVNTYALCYGERPTDKELEKYLEKGSFDSTSYENIAILNVGWNPAQSPVSSKFNPLSLPRIRASEIKVDNVGIYNWLDYFDNNPEKRYISDGIKEIITVPKVLEETINLESLDSKELYIYGE</sequence>
<feature type="chain" id="PRO_5045602558" evidence="1">
    <location>
        <begin position="24"/>
        <end position="364"/>
    </location>
</feature>
<dbReference type="Pfam" id="PF01522">
    <property type="entry name" value="Polysacc_deac_1"/>
    <property type="match status" value="1"/>
</dbReference>
<feature type="signal peptide" evidence="1">
    <location>
        <begin position="1"/>
        <end position="23"/>
    </location>
</feature>
<reference evidence="3 4" key="1">
    <citation type="submission" date="2022-06" db="EMBL/GenBank/DDBJ databases">
        <title>Isolation of gut microbiota from human fecal samples.</title>
        <authorList>
            <person name="Pamer E.G."/>
            <person name="Barat B."/>
            <person name="Waligurski E."/>
            <person name="Medina S."/>
            <person name="Paddock L."/>
            <person name="Mostad J."/>
        </authorList>
    </citation>
    <scope>NUCLEOTIDE SEQUENCE [LARGE SCALE GENOMIC DNA]</scope>
    <source>
        <strain evidence="3 4">DFI.7.95</strain>
    </source>
</reference>
<keyword evidence="1" id="KW-0732">Signal</keyword>
<keyword evidence="4" id="KW-1185">Reference proteome</keyword>
<evidence type="ECO:0000313" key="4">
    <source>
        <dbReference type="Proteomes" id="UP001524478"/>
    </source>
</evidence>
<proteinExistence type="predicted"/>